<dbReference type="InterPro" id="IPR029016">
    <property type="entry name" value="GAF-like_dom_sf"/>
</dbReference>
<dbReference type="CDD" id="cd01949">
    <property type="entry name" value="GGDEF"/>
    <property type="match status" value="1"/>
</dbReference>
<dbReference type="SMART" id="SM00052">
    <property type="entry name" value="EAL"/>
    <property type="match status" value="1"/>
</dbReference>
<dbReference type="SUPFAM" id="SSF141868">
    <property type="entry name" value="EAL domain-like"/>
    <property type="match status" value="1"/>
</dbReference>
<accession>W4Q1Y3</accession>
<dbReference type="CDD" id="cd01948">
    <property type="entry name" value="EAL"/>
    <property type="match status" value="1"/>
</dbReference>
<sequence length="618" mass="70574">MEENKRIFPLSPLQDSKDLKESAVLLKEELDAFKALAKGSSMTRVLAKLCSTIESQLLEAFCSIVLIDSESGKVNLGASPSLPVTFTMKLVEKGLLFEVIESKKLVVLKDVEEKIKNRDKRTNIEINTIWLLPVVSEDEMVGVLCISQQTSNQLSKALLERLSYFSKTFGLIITKYRRDQQSKMLDRLTGLPNRDYLYSKINRHIEQVMTVNESFAFLYIDCDRFTMLNGSFGQQVGDMILKKLAQELHHFIGENGILSRIDSDEFVLFCTYKEAADIKRKVEGIFSIFKKPWHINDHKFPLTVSIGISEYPIDGLNVHSLLEKAELALKQAKKEGLNQAVYYQESQQHINYSRQIVLENDLRSAIERDEFALYYQPQVNVRTKQIEGVEALLRWEHPEFGVVSPAEFIPILEDTDLIIPLGEVILIKACMQQMEWVKKGLPPVTVSVNISPVQFKPGIIINAVKKAIRKSGIKPQFLNLEITEGMLIHNVKETHCILTTLNEMGIRVAIDDFGTGYSSLSYLKQFPIKTIKIDRSFVKDIVMDNQDRAIVKAIIEMGKSLNMDLVAEGVENVQQVKVLKDEGCHFLQGFYFSKPMSNREVEQQLQRWIDLKESIKWE</sequence>
<gene>
    <name evidence="3" type="ORF">JCM9140_2002</name>
</gene>
<evidence type="ECO:0000313" key="3">
    <source>
        <dbReference type="EMBL" id="GAE25977.1"/>
    </source>
</evidence>
<dbReference type="PANTHER" id="PTHR44757">
    <property type="entry name" value="DIGUANYLATE CYCLASE DGCP"/>
    <property type="match status" value="1"/>
</dbReference>
<dbReference type="InterPro" id="IPR003018">
    <property type="entry name" value="GAF"/>
</dbReference>
<evidence type="ECO:0000259" key="1">
    <source>
        <dbReference type="PROSITE" id="PS50883"/>
    </source>
</evidence>
<dbReference type="FunFam" id="3.20.20.450:FF:000001">
    <property type="entry name" value="Cyclic di-GMP phosphodiesterase yahA"/>
    <property type="match status" value="1"/>
</dbReference>
<dbReference type="InterPro" id="IPR043128">
    <property type="entry name" value="Rev_trsase/Diguanyl_cyclase"/>
</dbReference>
<organism evidence="3 4">
    <name type="scientific">Halalkalibacter wakoensis JCM 9140</name>
    <dbReference type="NCBI Taxonomy" id="1236970"/>
    <lineage>
        <taxon>Bacteria</taxon>
        <taxon>Bacillati</taxon>
        <taxon>Bacillota</taxon>
        <taxon>Bacilli</taxon>
        <taxon>Bacillales</taxon>
        <taxon>Bacillaceae</taxon>
        <taxon>Halalkalibacter</taxon>
    </lineage>
</organism>
<dbReference type="InterPro" id="IPR000160">
    <property type="entry name" value="GGDEF_dom"/>
</dbReference>
<name>W4Q1Y3_9BACI</name>
<dbReference type="PROSITE" id="PS50883">
    <property type="entry name" value="EAL"/>
    <property type="match status" value="1"/>
</dbReference>
<comment type="caution">
    <text evidence="3">The sequence shown here is derived from an EMBL/GenBank/DDBJ whole genome shotgun (WGS) entry which is preliminary data.</text>
</comment>
<dbReference type="STRING" id="1236970.JCM9140_2002"/>
<keyword evidence="4" id="KW-1185">Reference proteome</keyword>
<dbReference type="InterPro" id="IPR029787">
    <property type="entry name" value="Nucleotide_cyclase"/>
</dbReference>
<dbReference type="SUPFAM" id="SSF55781">
    <property type="entry name" value="GAF domain-like"/>
    <property type="match status" value="1"/>
</dbReference>
<feature type="domain" description="GGDEF" evidence="2">
    <location>
        <begin position="213"/>
        <end position="345"/>
    </location>
</feature>
<dbReference type="OrthoDB" id="9759607at2"/>
<dbReference type="SMART" id="SM00267">
    <property type="entry name" value="GGDEF"/>
    <property type="match status" value="1"/>
</dbReference>
<dbReference type="InterPro" id="IPR052155">
    <property type="entry name" value="Biofilm_reg_signaling"/>
</dbReference>
<dbReference type="PROSITE" id="PS50887">
    <property type="entry name" value="GGDEF"/>
    <property type="match status" value="1"/>
</dbReference>
<dbReference type="Pfam" id="PF00990">
    <property type="entry name" value="GGDEF"/>
    <property type="match status" value="1"/>
</dbReference>
<dbReference type="Gene3D" id="3.30.70.270">
    <property type="match status" value="1"/>
</dbReference>
<dbReference type="Proteomes" id="UP000018890">
    <property type="component" value="Unassembled WGS sequence"/>
</dbReference>
<feature type="domain" description="EAL" evidence="1">
    <location>
        <begin position="355"/>
        <end position="609"/>
    </location>
</feature>
<dbReference type="NCBIfam" id="TIGR00254">
    <property type="entry name" value="GGDEF"/>
    <property type="match status" value="1"/>
</dbReference>
<evidence type="ECO:0000259" key="2">
    <source>
        <dbReference type="PROSITE" id="PS50887"/>
    </source>
</evidence>
<reference evidence="3" key="1">
    <citation type="journal article" date="2014" name="Genome Announc.">
        <title>Draft Genome Sequences of Three Alkaliphilic Bacillus Strains, Bacillus wakoensis JCM 9140T, Bacillus akibai JCM 9157T, and Bacillus hemicellulosilyticus JCM 9152T.</title>
        <authorList>
            <person name="Yuki M."/>
            <person name="Oshima K."/>
            <person name="Suda W."/>
            <person name="Oshida Y."/>
            <person name="Kitamura K."/>
            <person name="Iida T."/>
            <person name="Hattori M."/>
            <person name="Ohkuma M."/>
        </authorList>
    </citation>
    <scope>NUCLEOTIDE SEQUENCE [LARGE SCALE GENOMIC DNA]</scope>
    <source>
        <strain evidence="3">JCM 9140</strain>
    </source>
</reference>
<proteinExistence type="predicted"/>
<dbReference type="Pfam" id="PF13185">
    <property type="entry name" value="GAF_2"/>
    <property type="match status" value="1"/>
</dbReference>
<evidence type="ECO:0000313" key="4">
    <source>
        <dbReference type="Proteomes" id="UP000018890"/>
    </source>
</evidence>
<dbReference type="EMBL" id="BAUT01000016">
    <property type="protein sequence ID" value="GAE25977.1"/>
    <property type="molecule type" value="Genomic_DNA"/>
</dbReference>
<dbReference type="SUPFAM" id="SSF55073">
    <property type="entry name" value="Nucleotide cyclase"/>
    <property type="match status" value="1"/>
</dbReference>
<dbReference type="RefSeq" id="WP_052002156.1">
    <property type="nucleotide sequence ID" value="NZ_BAUT01000016.1"/>
</dbReference>
<protein>
    <submittedName>
        <fullName evidence="3">Diguanylate cyclase/phosphodiesterase</fullName>
    </submittedName>
</protein>
<dbReference type="InterPro" id="IPR035919">
    <property type="entry name" value="EAL_sf"/>
</dbReference>
<dbReference type="InterPro" id="IPR001633">
    <property type="entry name" value="EAL_dom"/>
</dbReference>
<dbReference type="Gene3D" id="3.30.450.40">
    <property type="match status" value="1"/>
</dbReference>
<dbReference type="Gene3D" id="3.20.20.450">
    <property type="entry name" value="EAL domain"/>
    <property type="match status" value="1"/>
</dbReference>
<dbReference type="Pfam" id="PF00563">
    <property type="entry name" value="EAL"/>
    <property type="match status" value="1"/>
</dbReference>
<dbReference type="AlphaFoldDB" id="W4Q1Y3"/>
<dbReference type="PANTHER" id="PTHR44757:SF2">
    <property type="entry name" value="BIOFILM ARCHITECTURE MAINTENANCE PROTEIN MBAA"/>
    <property type="match status" value="1"/>
</dbReference>